<feature type="compositionally biased region" description="Basic and acidic residues" evidence="1">
    <location>
        <begin position="150"/>
        <end position="160"/>
    </location>
</feature>
<accession>A0AAD9Z5T3</accession>
<proteinExistence type="predicted"/>
<name>A0AAD9Z5T3_9ROSI</name>
<feature type="region of interest" description="Disordered" evidence="1">
    <location>
        <begin position="148"/>
        <end position="203"/>
    </location>
</feature>
<organism evidence="2 3">
    <name type="scientific">Dipteronia sinensis</name>
    <dbReference type="NCBI Taxonomy" id="43782"/>
    <lineage>
        <taxon>Eukaryota</taxon>
        <taxon>Viridiplantae</taxon>
        <taxon>Streptophyta</taxon>
        <taxon>Embryophyta</taxon>
        <taxon>Tracheophyta</taxon>
        <taxon>Spermatophyta</taxon>
        <taxon>Magnoliopsida</taxon>
        <taxon>eudicotyledons</taxon>
        <taxon>Gunneridae</taxon>
        <taxon>Pentapetalae</taxon>
        <taxon>rosids</taxon>
        <taxon>malvids</taxon>
        <taxon>Sapindales</taxon>
        <taxon>Sapindaceae</taxon>
        <taxon>Hippocastanoideae</taxon>
        <taxon>Acereae</taxon>
        <taxon>Dipteronia</taxon>
    </lineage>
</organism>
<dbReference type="PANTHER" id="PTHR35850">
    <property type="entry name" value="CYTOPLASMIC PROTEIN-RELATED"/>
    <property type="match status" value="1"/>
</dbReference>
<feature type="compositionally biased region" description="Polar residues" evidence="1">
    <location>
        <begin position="162"/>
        <end position="174"/>
    </location>
</feature>
<sequence length="203" mass="22017">MADSTQHKIGRNRPPRVQITYDVEIGNAIEKVEIPFVVGIMADLSGRGANGRNEEVALKDKSRSFVEIDRDNFTDVMAKLSPAMTWDGDDLAFRSLDDFRPDELVKRIGSLKELQEQRSALRDILTKLDSNDALHDELKTRVEQGTLDVAGKEAGQRLEQMKTLTDASAPSTPKGTAAAGKPAEKPVAGGASGGEIAGDDKKK</sequence>
<gene>
    <name evidence="2" type="ORF">Dsin_033167</name>
</gene>
<dbReference type="AlphaFoldDB" id="A0AAD9Z5T3"/>
<reference evidence="2" key="1">
    <citation type="journal article" date="2023" name="Plant J.">
        <title>Genome sequences and population genomics provide insights into the demographic history, inbreeding, and mutation load of two 'living fossil' tree species of Dipteronia.</title>
        <authorList>
            <person name="Feng Y."/>
            <person name="Comes H.P."/>
            <person name="Chen J."/>
            <person name="Zhu S."/>
            <person name="Lu R."/>
            <person name="Zhang X."/>
            <person name="Li P."/>
            <person name="Qiu J."/>
            <person name="Olsen K.M."/>
            <person name="Qiu Y."/>
        </authorList>
    </citation>
    <scope>NUCLEOTIDE SEQUENCE</scope>
    <source>
        <strain evidence="2">NBL</strain>
    </source>
</reference>
<protein>
    <recommendedName>
        <fullName evidence="4">Type VI secretion system contractile sheath small subunit</fullName>
    </recommendedName>
</protein>
<dbReference type="EMBL" id="JANJYJ010000781">
    <property type="protein sequence ID" value="KAK3172160.1"/>
    <property type="molecule type" value="Genomic_DNA"/>
</dbReference>
<keyword evidence="3" id="KW-1185">Reference proteome</keyword>
<dbReference type="NCBIfam" id="TIGR03358">
    <property type="entry name" value="VI_chp_5"/>
    <property type="match status" value="1"/>
</dbReference>
<evidence type="ECO:0000256" key="1">
    <source>
        <dbReference type="SAM" id="MobiDB-lite"/>
    </source>
</evidence>
<evidence type="ECO:0008006" key="4">
    <source>
        <dbReference type="Google" id="ProtNLM"/>
    </source>
</evidence>
<evidence type="ECO:0000313" key="2">
    <source>
        <dbReference type="EMBL" id="KAK3172160.1"/>
    </source>
</evidence>
<comment type="caution">
    <text evidence="2">The sequence shown here is derived from an EMBL/GenBank/DDBJ whole genome shotgun (WGS) entry which is preliminary data.</text>
</comment>
<dbReference type="InterPro" id="IPR008312">
    <property type="entry name" value="T6SS_TssB1"/>
</dbReference>
<evidence type="ECO:0000313" key="3">
    <source>
        <dbReference type="Proteomes" id="UP001281410"/>
    </source>
</evidence>
<dbReference type="Proteomes" id="UP001281410">
    <property type="component" value="Unassembled WGS sequence"/>
</dbReference>
<dbReference type="Pfam" id="PF05591">
    <property type="entry name" value="T6SS_VipA"/>
    <property type="match status" value="1"/>
</dbReference>
<dbReference type="PANTHER" id="PTHR35850:SF1">
    <property type="entry name" value="TYPE VI SECRETION SYSTEM SHEATH PROTEIN TSSB1"/>
    <property type="match status" value="1"/>
</dbReference>